<evidence type="ECO:0000256" key="7">
    <source>
        <dbReference type="ARBA" id="ARBA00022792"/>
    </source>
</evidence>
<dbReference type="CDD" id="cd08771">
    <property type="entry name" value="DLP_1"/>
    <property type="match status" value="1"/>
</dbReference>
<accession>A0A507CBL0</accession>
<dbReference type="GO" id="GO:0031623">
    <property type="term" value="P:receptor internalization"/>
    <property type="evidence" value="ECO:0007669"/>
    <property type="project" value="TreeGrafter"/>
</dbReference>
<keyword evidence="11" id="KW-1133">Transmembrane helix</keyword>
<keyword evidence="7" id="KW-0999">Mitochondrion inner membrane</keyword>
<dbReference type="InterPro" id="IPR022812">
    <property type="entry name" value="Dynamin"/>
</dbReference>
<protein>
    <recommendedName>
        <fullName evidence="3">dynamin GTPase</fullName>
        <ecNumber evidence="3">3.6.5.5</ecNumber>
    </recommendedName>
</protein>
<dbReference type="InterPro" id="IPR020850">
    <property type="entry name" value="GED_dom"/>
</dbReference>
<sequence length="875" mass="96740">MLRLGRIAATRSIIWHPRPLYNNQLSRQSPWNHQSQRTLTGARTAFSLVRGATALGASVAAASTAAWYSVESWGKEQGKWASDKWERFKDWADHLEFSSKKDKQQGKDEDNHEQDDQPQSPDPNTGAATALAAAASTMLRDHDEPAPLIENKQQQQQSVPTPTTRDAELMVLTRRLIEVRNLLKEMSSNNIALKLPSIVVIGSQSSGKSSVLEAIVGHSFLPKGANMVTRRPIELTLINTPDSRDEYGEFPQLGMGKIHDFSQVQKILTDLNLAVSDAECVSSNPIELRVYSPNVPDLTLIDLPGFIQIHNRNQPPILKEKIAELCESYIAEPNIILAVCAADVDLANSEALRASRKVDPGGRRTIGVITKLDLIDANAGARLLSHNDYPLSLGYVGVVCKPNASMFSNALVSARSQMDTMIRHEQEFFATRPEYIRSGADTGTATLKSRLRRVLEDHMARSQTAIVDAVQTELDEVRYQFKVQYNDIRITPESYVAETVDGLKQRFKEFTKSFGKPQVRDQVRTMLQQRIMDICADLYWVDTRFPMFPRTCSTDPAWLNRVDAASAALTKSGIGRASVQLVYDRIMEAMTKITSADAFANHPGARGQILDHARSLLKSRMHVAADSVENTIKPLKFEVEASAQEWSDAVKRAVVMVEDSYADAERQLREIQSNVGRRRLRMAVRQLQKQEVKNGIVDLVSIAPPTVMSSNIVSAAPIIPPSSSTPASTAVTSITSGESIPNTLAERAKAALSLHRKMTLLKSRSAALKSSLCSSENRSCCPEIILSVIAEKLVSSAVSFISVELLTEFFFDLPRAVDDNLYYGLSKDAMTAFANENPGVKKHLELMQRRRVLEDVMDRLRGLGSGSSSGKTSGR</sequence>
<evidence type="ECO:0000259" key="19">
    <source>
        <dbReference type="PROSITE" id="PS51388"/>
    </source>
</evidence>
<dbReference type="PRINTS" id="PR00195">
    <property type="entry name" value="DYNAMIN"/>
</dbReference>
<dbReference type="GO" id="GO:0005758">
    <property type="term" value="C:mitochondrial intermembrane space"/>
    <property type="evidence" value="ECO:0007669"/>
    <property type="project" value="UniProtKB-SubCell"/>
</dbReference>
<dbReference type="EC" id="3.6.5.5" evidence="3"/>
<dbReference type="PANTHER" id="PTHR11566:SF212">
    <property type="entry name" value="DYNAMIN"/>
    <property type="match status" value="1"/>
</dbReference>
<reference evidence="21 22" key="1">
    <citation type="journal article" date="2019" name="Sci. Rep.">
        <title>Comparative genomics of chytrid fungi reveal insights into the obligate biotrophic and pathogenic lifestyle of Synchytrium endobioticum.</title>
        <authorList>
            <person name="van de Vossenberg B.T.L.H."/>
            <person name="Warris S."/>
            <person name="Nguyen H.D.T."/>
            <person name="van Gent-Pelzer M.P.E."/>
            <person name="Joly D.L."/>
            <person name="van de Geest H.C."/>
            <person name="Bonants P.J.M."/>
            <person name="Smith D.S."/>
            <person name="Levesque C.A."/>
            <person name="van der Lee T.A.J."/>
        </authorList>
    </citation>
    <scope>NUCLEOTIDE SEQUENCE [LARGE SCALE GENOMIC DNA]</scope>
    <source>
        <strain evidence="21 22">JEL517</strain>
    </source>
</reference>
<evidence type="ECO:0000256" key="13">
    <source>
        <dbReference type="ARBA" id="ARBA00023134"/>
    </source>
</evidence>
<dbReference type="GO" id="GO:0005525">
    <property type="term" value="F:GTP binding"/>
    <property type="evidence" value="ECO:0007669"/>
    <property type="project" value="UniProtKB-KW"/>
</dbReference>
<dbReference type="OrthoDB" id="5061070at2759"/>
<dbReference type="PANTHER" id="PTHR11566">
    <property type="entry name" value="DYNAMIN"/>
    <property type="match status" value="1"/>
</dbReference>
<proteinExistence type="inferred from homology"/>
<evidence type="ECO:0000256" key="12">
    <source>
        <dbReference type="ARBA" id="ARBA00023128"/>
    </source>
</evidence>
<keyword evidence="14" id="KW-0472">Membrane</keyword>
<evidence type="ECO:0000256" key="8">
    <source>
        <dbReference type="ARBA" id="ARBA00022801"/>
    </source>
</evidence>
<dbReference type="GO" id="GO:0008017">
    <property type="term" value="F:microtubule binding"/>
    <property type="evidence" value="ECO:0007669"/>
    <property type="project" value="TreeGrafter"/>
</dbReference>
<evidence type="ECO:0000256" key="17">
    <source>
        <dbReference type="RuleBase" id="RU003932"/>
    </source>
</evidence>
<dbReference type="InterPro" id="IPR027417">
    <property type="entry name" value="P-loop_NTPase"/>
</dbReference>
<comment type="similarity">
    <text evidence="17">Belongs to the TRAFAC class dynamin-like GTPase superfamily. Dynamin/Fzo/YdjA family.</text>
</comment>
<comment type="caution">
    <text evidence="21">The sequence shown here is derived from an EMBL/GenBank/DDBJ whole genome shotgun (WGS) entry which is preliminary data.</text>
</comment>
<keyword evidence="9" id="KW-0460">Magnesium</keyword>
<evidence type="ECO:0000256" key="4">
    <source>
        <dbReference type="ARBA" id="ARBA00022692"/>
    </source>
</evidence>
<dbReference type="PROSITE" id="PS51388">
    <property type="entry name" value="GED"/>
    <property type="match status" value="1"/>
</dbReference>
<evidence type="ECO:0000256" key="11">
    <source>
        <dbReference type="ARBA" id="ARBA00022989"/>
    </source>
</evidence>
<dbReference type="InterPro" id="IPR030381">
    <property type="entry name" value="G_DYNAMIN_dom"/>
</dbReference>
<dbReference type="RefSeq" id="XP_031026932.1">
    <property type="nucleotide sequence ID" value="XM_031167194.1"/>
</dbReference>
<evidence type="ECO:0000313" key="21">
    <source>
        <dbReference type="EMBL" id="TPX36718.1"/>
    </source>
</evidence>
<dbReference type="GO" id="GO:0003924">
    <property type="term" value="F:GTPase activity"/>
    <property type="evidence" value="ECO:0007669"/>
    <property type="project" value="InterPro"/>
</dbReference>
<dbReference type="InterPro" id="IPR000375">
    <property type="entry name" value="Dynamin_stalk"/>
</dbReference>
<dbReference type="SUPFAM" id="SSF52540">
    <property type="entry name" value="P-loop containing nucleoside triphosphate hydrolases"/>
    <property type="match status" value="1"/>
</dbReference>
<dbReference type="Gene3D" id="3.40.50.300">
    <property type="entry name" value="P-loop containing nucleotide triphosphate hydrolases"/>
    <property type="match status" value="1"/>
</dbReference>
<dbReference type="AlphaFoldDB" id="A0A507CBL0"/>
<keyword evidence="13 17" id="KW-0342">GTP-binding</keyword>
<dbReference type="STRING" id="1806994.A0A507CBL0"/>
<evidence type="ECO:0000256" key="18">
    <source>
        <dbReference type="SAM" id="MobiDB-lite"/>
    </source>
</evidence>
<dbReference type="Pfam" id="PF01031">
    <property type="entry name" value="Dynamin_M"/>
    <property type="match status" value="1"/>
</dbReference>
<feature type="domain" description="Dynamin-type G" evidence="20">
    <location>
        <begin position="192"/>
        <end position="464"/>
    </location>
</feature>
<dbReference type="GO" id="GO:0005886">
    <property type="term" value="C:plasma membrane"/>
    <property type="evidence" value="ECO:0007669"/>
    <property type="project" value="TreeGrafter"/>
</dbReference>
<dbReference type="PROSITE" id="PS51718">
    <property type="entry name" value="G_DYNAMIN_2"/>
    <property type="match status" value="1"/>
</dbReference>
<keyword evidence="15" id="KW-1015">Disulfide bond</keyword>
<feature type="region of interest" description="Disordered" evidence="18">
    <location>
        <begin position="97"/>
        <end position="130"/>
    </location>
</feature>
<dbReference type="SMART" id="SM00053">
    <property type="entry name" value="DYNc"/>
    <property type="match status" value="1"/>
</dbReference>
<keyword evidence="4" id="KW-0812">Transmembrane</keyword>
<evidence type="ECO:0000256" key="6">
    <source>
        <dbReference type="ARBA" id="ARBA00022741"/>
    </source>
</evidence>
<evidence type="ECO:0000256" key="9">
    <source>
        <dbReference type="ARBA" id="ARBA00022842"/>
    </source>
</evidence>
<name>A0A507CBL0_9FUNG</name>
<evidence type="ECO:0000256" key="2">
    <source>
        <dbReference type="ARBA" id="ARBA00004569"/>
    </source>
</evidence>
<dbReference type="InterPro" id="IPR019762">
    <property type="entry name" value="Dynamin_GTPase_CS"/>
</dbReference>
<dbReference type="PROSITE" id="PS00410">
    <property type="entry name" value="G_DYNAMIN_1"/>
    <property type="match status" value="1"/>
</dbReference>
<evidence type="ECO:0000256" key="1">
    <source>
        <dbReference type="ARBA" id="ARBA00004273"/>
    </source>
</evidence>
<evidence type="ECO:0000259" key="20">
    <source>
        <dbReference type="PROSITE" id="PS51718"/>
    </source>
</evidence>
<keyword evidence="12" id="KW-0496">Mitochondrion</keyword>
<feature type="compositionally biased region" description="Basic and acidic residues" evidence="18">
    <location>
        <begin position="97"/>
        <end position="110"/>
    </location>
</feature>
<dbReference type="Proteomes" id="UP000319731">
    <property type="component" value="Unassembled WGS sequence"/>
</dbReference>
<comment type="subcellular location">
    <subcellularLocation>
        <location evidence="1">Mitochondrion inner membrane</location>
    </subcellularLocation>
    <subcellularLocation>
        <location evidence="2">Mitochondrion intermembrane space</location>
    </subcellularLocation>
</comment>
<feature type="domain" description="GED" evidence="19">
    <location>
        <begin position="775"/>
        <end position="868"/>
    </location>
</feature>
<dbReference type="GeneID" id="42002491"/>
<comment type="catalytic activity">
    <reaction evidence="16">
        <text>GTP + H2O = GDP + phosphate + H(+)</text>
        <dbReference type="Rhea" id="RHEA:19669"/>
        <dbReference type="ChEBI" id="CHEBI:15377"/>
        <dbReference type="ChEBI" id="CHEBI:15378"/>
        <dbReference type="ChEBI" id="CHEBI:37565"/>
        <dbReference type="ChEBI" id="CHEBI:43474"/>
        <dbReference type="ChEBI" id="CHEBI:58189"/>
        <dbReference type="EC" id="3.6.5.5"/>
    </reaction>
</comment>
<keyword evidence="22" id="KW-1185">Reference proteome</keyword>
<organism evidence="21 22">
    <name type="scientific">Synchytrium microbalum</name>
    <dbReference type="NCBI Taxonomy" id="1806994"/>
    <lineage>
        <taxon>Eukaryota</taxon>
        <taxon>Fungi</taxon>
        <taxon>Fungi incertae sedis</taxon>
        <taxon>Chytridiomycota</taxon>
        <taxon>Chytridiomycota incertae sedis</taxon>
        <taxon>Chytridiomycetes</taxon>
        <taxon>Synchytriales</taxon>
        <taxon>Synchytriaceae</taxon>
        <taxon>Synchytrium</taxon>
    </lineage>
</organism>
<dbReference type="GO" id="GO:0005743">
    <property type="term" value="C:mitochondrial inner membrane"/>
    <property type="evidence" value="ECO:0007669"/>
    <property type="project" value="UniProtKB-SubCell"/>
</dbReference>
<evidence type="ECO:0000313" key="22">
    <source>
        <dbReference type="Proteomes" id="UP000319731"/>
    </source>
</evidence>
<dbReference type="InterPro" id="IPR001401">
    <property type="entry name" value="Dynamin_GTPase"/>
</dbReference>
<evidence type="ECO:0000256" key="10">
    <source>
        <dbReference type="ARBA" id="ARBA00022946"/>
    </source>
</evidence>
<dbReference type="EMBL" id="QEAO01000004">
    <property type="protein sequence ID" value="TPX36718.1"/>
    <property type="molecule type" value="Genomic_DNA"/>
</dbReference>
<dbReference type="Pfam" id="PF00350">
    <property type="entry name" value="Dynamin_N"/>
    <property type="match status" value="1"/>
</dbReference>
<dbReference type="FunFam" id="3.40.50.300:FF:000741">
    <property type="entry name" value="Putative mitochondrial dynamin GTPase"/>
    <property type="match status" value="1"/>
</dbReference>
<keyword evidence="10" id="KW-0809">Transit peptide</keyword>
<gene>
    <name evidence="21" type="ORF">SmJEL517_g01266</name>
</gene>
<keyword evidence="8" id="KW-0378">Hydrolase</keyword>
<evidence type="ECO:0000256" key="15">
    <source>
        <dbReference type="ARBA" id="ARBA00023157"/>
    </source>
</evidence>
<evidence type="ECO:0000256" key="14">
    <source>
        <dbReference type="ARBA" id="ARBA00023136"/>
    </source>
</evidence>
<dbReference type="GO" id="GO:0046872">
    <property type="term" value="F:metal ion binding"/>
    <property type="evidence" value="ECO:0007669"/>
    <property type="project" value="UniProtKB-KW"/>
</dbReference>
<evidence type="ECO:0000256" key="3">
    <source>
        <dbReference type="ARBA" id="ARBA00011980"/>
    </source>
</evidence>
<dbReference type="GO" id="GO:0005874">
    <property type="term" value="C:microtubule"/>
    <property type="evidence" value="ECO:0007669"/>
    <property type="project" value="TreeGrafter"/>
</dbReference>
<dbReference type="GO" id="GO:0061024">
    <property type="term" value="P:membrane organization"/>
    <property type="evidence" value="ECO:0007669"/>
    <property type="project" value="UniProtKB-ARBA"/>
</dbReference>
<evidence type="ECO:0000256" key="16">
    <source>
        <dbReference type="ARBA" id="ARBA00048040"/>
    </source>
</evidence>
<evidence type="ECO:0000256" key="5">
    <source>
        <dbReference type="ARBA" id="ARBA00022723"/>
    </source>
</evidence>
<dbReference type="InterPro" id="IPR045063">
    <property type="entry name" value="Dynamin_N"/>
</dbReference>
<keyword evidence="5" id="KW-0479">Metal-binding</keyword>
<keyword evidence="6 17" id="KW-0547">Nucleotide-binding</keyword>